<dbReference type="Proteomes" id="UP001186944">
    <property type="component" value="Unassembled WGS sequence"/>
</dbReference>
<evidence type="ECO:0000313" key="5">
    <source>
        <dbReference type="EMBL" id="KAK3104122.1"/>
    </source>
</evidence>
<feature type="compositionally biased region" description="Polar residues" evidence="2">
    <location>
        <begin position="70"/>
        <end position="85"/>
    </location>
</feature>
<evidence type="ECO:0000259" key="4">
    <source>
        <dbReference type="Pfam" id="PF21376"/>
    </source>
</evidence>
<dbReference type="GO" id="GO:0005524">
    <property type="term" value="F:ATP binding"/>
    <property type="evidence" value="ECO:0007669"/>
    <property type="project" value="InterPro"/>
</dbReference>
<evidence type="ECO:0000256" key="2">
    <source>
        <dbReference type="SAM" id="MobiDB-lite"/>
    </source>
</evidence>
<dbReference type="GO" id="GO:0016887">
    <property type="term" value="F:ATP hydrolysis activity"/>
    <property type="evidence" value="ECO:0007669"/>
    <property type="project" value="InterPro"/>
</dbReference>
<feature type="compositionally biased region" description="Acidic residues" evidence="2">
    <location>
        <begin position="1"/>
        <end position="11"/>
    </location>
</feature>
<comment type="similarity">
    <text evidence="1">Belongs to the ClpA/ClpB family. Torsin subfamily.</text>
</comment>
<feature type="region of interest" description="Disordered" evidence="2">
    <location>
        <begin position="1"/>
        <end position="41"/>
    </location>
</feature>
<reference evidence="5" key="1">
    <citation type="submission" date="2019-08" db="EMBL/GenBank/DDBJ databases">
        <title>The improved chromosome-level genome for the pearl oyster Pinctada fucata martensii using PacBio sequencing and Hi-C.</title>
        <authorList>
            <person name="Zheng Z."/>
        </authorList>
    </citation>
    <scope>NUCLEOTIDE SEQUENCE</scope>
    <source>
        <strain evidence="5">ZZ-2019</strain>
        <tissue evidence="5">Adductor muscle</tissue>
    </source>
</reference>
<protein>
    <recommendedName>
        <fullName evidence="4">Torsin-1A C-terminal domain-containing protein</fullName>
    </recommendedName>
</protein>
<gene>
    <name evidence="5" type="ORF">FSP39_024589</name>
</gene>
<organism evidence="5 6">
    <name type="scientific">Pinctada imbricata</name>
    <name type="common">Atlantic pearl-oyster</name>
    <name type="synonym">Pinctada martensii</name>
    <dbReference type="NCBI Taxonomy" id="66713"/>
    <lineage>
        <taxon>Eukaryota</taxon>
        <taxon>Metazoa</taxon>
        <taxon>Spiralia</taxon>
        <taxon>Lophotrochozoa</taxon>
        <taxon>Mollusca</taxon>
        <taxon>Bivalvia</taxon>
        <taxon>Autobranchia</taxon>
        <taxon>Pteriomorphia</taxon>
        <taxon>Pterioida</taxon>
        <taxon>Pterioidea</taxon>
        <taxon>Pteriidae</taxon>
        <taxon>Pinctada</taxon>
    </lineage>
</organism>
<dbReference type="InterPro" id="IPR027417">
    <property type="entry name" value="P-loop_NTPase"/>
</dbReference>
<dbReference type="EMBL" id="VSWD01000005">
    <property type="protein sequence ID" value="KAK3104122.1"/>
    <property type="molecule type" value="Genomic_DNA"/>
</dbReference>
<dbReference type="GO" id="GO:0005737">
    <property type="term" value="C:cytoplasm"/>
    <property type="evidence" value="ECO:0007669"/>
    <property type="project" value="UniProtKB-ARBA"/>
</dbReference>
<feature type="compositionally biased region" description="Polar residues" evidence="2">
    <location>
        <begin position="16"/>
        <end position="33"/>
    </location>
</feature>
<dbReference type="PANTHER" id="PTHR10760">
    <property type="entry name" value="TORSIN"/>
    <property type="match status" value="1"/>
</dbReference>
<keyword evidence="3" id="KW-0812">Transmembrane</keyword>
<dbReference type="SUPFAM" id="SSF52540">
    <property type="entry name" value="P-loop containing nucleoside triphosphate hydrolases"/>
    <property type="match status" value="1"/>
</dbReference>
<name>A0AA88YEZ2_PINIB</name>
<accession>A0AA88YEZ2</accession>
<keyword evidence="3" id="KW-1133">Transmembrane helix</keyword>
<dbReference type="InterPro" id="IPR010448">
    <property type="entry name" value="Torsin"/>
</dbReference>
<dbReference type="GO" id="GO:0071218">
    <property type="term" value="P:cellular response to misfolded protein"/>
    <property type="evidence" value="ECO:0007669"/>
    <property type="project" value="TreeGrafter"/>
</dbReference>
<comment type="caution">
    <text evidence="5">The sequence shown here is derived from an EMBL/GenBank/DDBJ whole genome shotgun (WGS) entry which is preliminary data.</text>
</comment>
<keyword evidence="6" id="KW-1185">Reference proteome</keyword>
<dbReference type="InterPro" id="IPR049337">
    <property type="entry name" value="TOR1A_C"/>
</dbReference>
<dbReference type="Pfam" id="PF06309">
    <property type="entry name" value="Torsin"/>
    <property type="match status" value="1"/>
</dbReference>
<keyword evidence="3" id="KW-0472">Membrane</keyword>
<proteinExistence type="inferred from homology"/>
<dbReference type="Gene3D" id="3.40.50.300">
    <property type="entry name" value="P-loop containing nucleotide triphosphate hydrolases"/>
    <property type="match status" value="1"/>
</dbReference>
<dbReference type="Pfam" id="PF21376">
    <property type="entry name" value="TOR1A_C"/>
    <property type="match status" value="1"/>
</dbReference>
<dbReference type="GO" id="GO:0012505">
    <property type="term" value="C:endomembrane system"/>
    <property type="evidence" value="ECO:0007669"/>
    <property type="project" value="UniProtKB-ARBA"/>
</dbReference>
<evidence type="ECO:0000313" key="6">
    <source>
        <dbReference type="Proteomes" id="UP001186944"/>
    </source>
</evidence>
<evidence type="ECO:0000256" key="1">
    <source>
        <dbReference type="ARBA" id="ARBA00006235"/>
    </source>
</evidence>
<feature type="region of interest" description="Disordered" evidence="2">
    <location>
        <begin position="69"/>
        <end position="123"/>
    </location>
</feature>
<feature type="transmembrane region" description="Helical" evidence="3">
    <location>
        <begin position="140"/>
        <end position="157"/>
    </location>
</feature>
<feature type="domain" description="Torsin-1A C-terminal" evidence="4">
    <location>
        <begin position="376"/>
        <end position="433"/>
    </location>
</feature>
<dbReference type="PANTHER" id="PTHR10760:SF2">
    <property type="entry name" value="LD13476P-RELATED"/>
    <property type="match status" value="1"/>
</dbReference>
<sequence length="441" mass="50537">MTEEEPMDISLEDSFHGNSGKTHLNATIATTSPSRKERKHISSFEAQYQYHTRNIDIPKLQRQIHKEMPFQSNKIYGSPQSTGKTYTRIRNMGKKQNSPPKKRRRSDDTEECDEGEDKKKSLRAQGKKKSGIFYNNSGKMGLWIVLIAAFFVLRFGIHFQSCSPKFDLTKLHSGLQQYVFGQHIASGIVETAFQMYFNHSAQRNHTDIAPFVLSFHGWTGVGKNLITSIIVNSFSKQRVQMFLVPLHFADPLKNSEYASKVPIWVKSNITLCNVNIFIFDEIDKAPSGVIQGLHDVIVDLRNLHLNETWVIFLLLSNSRGGSINKKLFSEVASGKTRDSITMEDIIPVITDSSEDEWYGKLLKDNIIDQIVPFLPLTYEHVKLCIKRDVLRKQKKFSENVMNSVLEELNFFTPQDQSEKYSYTGCKRVSDKVDLHLSKNEF</sequence>
<evidence type="ECO:0000256" key="3">
    <source>
        <dbReference type="SAM" id="Phobius"/>
    </source>
</evidence>
<dbReference type="AlphaFoldDB" id="A0AA88YEZ2"/>